<evidence type="ECO:0000313" key="5">
    <source>
        <dbReference type="Proteomes" id="UP000464374"/>
    </source>
</evidence>
<dbReference type="KEGG" id="trz:GWP43_13885"/>
<dbReference type="Proteomes" id="UP000464374">
    <property type="component" value="Chromosome"/>
</dbReference>
<protein>
    <recommendedName>
        <fullName evidence="2">Anti-sigma factor antagonist</fullName>
    </recommendedName>
</protein>
<evidence type="ECO:0000256" key="2">
    <source>
        <dbReference type="RuleBase" id="RU003749"/>
    </source>
</evidence>
<dbReference type="Gene3D" id="3.30.750.24">
    <property type="entry name" value="STAS domain"/>
    <property type="match status" value="1"/>
</dbReference>
<dbReference type="Pfam" id="PF01740">
    <property type="entry name" value="STAS"/>
    <property type="match status" value="1"/>
</dbReference>
<dbReference type="InterPro" id="IPR003658">
    <property type="entry name" value="Anti-sigma_ant"/>
</dbReference>
<accession>A0A6P1Y3W7</accession>
<organism evidence="4 5">
    <name type="scientific">Treponema vincentii</name>
    <dbReference type="NCBI Taxonomy" id="69710"/>
    <lineage>
        <taxon>Bacteria</taxon>
        <taxon>Pseudomonadati</taxon>
        <taxon>Spirochaetota</taxon>
        <taxon>Spirochaetia</taxon>
        <taxon>Spirochaetales</taxon>
        <taxon>Treponemataceae</taxon>
        <taxon>Treponema</taxon>
    </lineage>
</organism>
<evidence type="ECO:0000313" key="4">
    <source>
        <dbReference type="EMBL" id="QHX44371.1"/>
    </source>
</evidence>
<comment type="similarity">
    <text evidence="1 2">Belongs to the anti-sigma-factor antagonist family.</text>
</comment>
<feature type="domain" description="STAS" evidence="3">
    <location>
        <begin position="21"/>
        <end position="130"/>
    </location>
</feature>
<evidence type="ECO:0000256" key="1">
    <source>
        <dbReference type="ARBA" id="ARBA00009013"/>
    </source>
</evidence>
<dbReference type="CDD" id="cd07043">
    <property type="entry name" value="STAS_anti-anti-sigma_factors"/>
    <property type="match status" value="1"/>
</dbReference>
<dbReference type="PANTHER" id="PTHR33495">
    <property type="entry name" value="ANTI-SIGMA FACTOR ANTAGONIST TM_1081-RELATED-RELATED"/>
    <property type="match status" value="1"/>
</dbReference>
<dbReference type="InterPro" id="IPR036513">
    <property type="entry name" value="STAS_dom_sf"/>
</dbReference>
<dbReference type="RefSeq" id="WP_162664644.1">
    <property type="nucleotide sequence ID" value="NZ_CP048020.1"/>
</dbReference>
<dbReference type="NCBIfam" id="TIGR00377">
    <property type="entry name" value="ant_ant_sig"/>
    <property type="match status" value="1"/>
</dbReference>
<dbReference type="GO" id="GO:0043856">
    <property type="term" value="F:anti-sigma factor antagonist activity"/>
    <property type="evidence" value="ECO:0007669"/>
    <property type="project" value="InterPro"/>
</dbReference>
<dbReference type="EMBL" id="CP048020">
    <property type="protein sequence ID" value="QHX44371.1"/>
    <property type="molecule type" value="Genomic_DNA"/>
</dbReference>
<sequence>MNDAEIIQSFDNEKDKSLKIQLQKVEGLEKCIVIILSGYVDTYNSTFFQKRVTTLIDAGYIQIIFNCAHLDYVSSTGIGSFTAFLKAVKGKGGDIVLLSLQPKVYEVFQLLGFATFFTIHDSLETAIEFFKNKGANITSQVNLFPKIFSCPICAKKLKAPRPGRFRCSECKTILAIDNNAQVSLG</sequence>
<reference evidence="4 5" key="1">
    <citation type="submission" date="2020-01" db="EMBL/GenBank/DDBJ databases">
        <title>Complete genome sequence of a human oral phylogroup 1 Treponema sp. strain ATCC 700766, originally isolated from periodontitis dental plaque.</title>
        <authorList>
            <person name="Chan Y."/>
            <person name="Huo Y.-B."/>
            <person name="Yu X.-L."/>
            <person name="Zeng H."/>
            <person name="Leung W.-K."/>
            <person name="Watt R.M."/>
        </authorList>
    </citation>
    <scope>NUCLEOTIDE SEQUENCE [LARGE SCALE GENOMIC DNA]</scope>
    <source>
        <strain evidence="4 5">OMZ 804</strain>
    </source>
</reference>
<proteinExistence type="inferred from homology"/>
<dbReference type="PROSITE" id="PS50801">
    <property type="entry name" value="STAS"/>
    <property type="match status" value="1"/>
</dbReference>
<gene>
    <name evidence="4" type="ORF">GWP43_13885</name>
</gene>
<evidence type="ECO:0000259" key="3">
    <source>
        <dbReference type="PROSITE" id="PS50801"/>
    </source>
</evidence>
<name>A0A6P1Y3W7_9SPIR</name>
<dbReference type="AlphaFoldDB" id="A0A6P1Y3W7"/>
<dbReference type="SUPFAM" id="SSF52091">
    <property type="entry name" value="SpoIIaa-like"/>
    <property type="match status" value="1"/>
</dbReference>
<dbReference type="InterPro" id="IPR002645">
    <property type="entry name" value="STAS_dom"/>
</dbReference>